<reference evidence="2" key="1">
    <citation type="submission" date="2020-02" db="EMBL/GenBank/DDBJ databases">
        <authorList>
            <person name="Meier V. D."/>
        </authorList>
    </citation>
    <scope>NUCLEOTIDE SEQUENCE</scope>
    <source>
        <strain evidence="2">AVDCRST_MAG35</strain>
    </source>
</reference>
<protein>
    <submittedName>
        <fullName evidence="2">Uncharacterized protein</fullName>
    </submittedName>
</protein>
<accession>A0A6J4PHU9</accession>
<evidence type="ECO:0000256" key="1">
    <source>
        <dbReference type="SAM" id="MobiDB-lite"/>
    </source>
</evidence>
<dbReference type="EMBL" id="CADCUY010000327">
    <property type="protein sequence ID" value="CAA9414046.1"/>
    <property type="molecule type" value="Genomic_DNA"/>
</dbReference>
<sequence>GLRGAAPRAGGPVVARAARPGPGGGGAPGAL</sequence>
<name>A0A6J4PHU9_9ACTN</name>
<proteinExistence type="predicted"/>
<feature type="non-terminal residue" evidence="2">
    <location>
        <position position="1"/>
    </location>
</feature>
<gene>
    <name evidence="2" type="ORF">AVDCRST_MAG35-1606</name>
</gene>
<feature type="compositionally biased region" description="Low complexity" evidence="1">
    <location>
        <begin position="1"/>
        <end position="20"/>
    </location>
</feature>
<dbReference type="AlphaFoldDB" id="A0A6J4PHU9"/>
<feature type="non-terminal residue" evidence="2">
    <location>
        <position position="31"/>
    </location>
</feature>
<feature type="compositionally biased region" description="Gly residues" evidence="1">
    <location>
        <begin position="21"/>
        <end position="31"/>
    </location>
</feature>
<evidence type="ECO:0000313" key="2">
    <source>
        <dbReference type="EMBL" id="CAA9414046.1"/>
    </source>
</evidence>
<organism evidence="2">
    <name type="scientific">uncultured Quadrisphaera sp</name>
    <dbReference type="NCBI Taxonomy" id="904978"/>
    <lineage>
        <taxon>Bacteria</taxon>
        <taxon>Bacillati</taxon>
        <taxon>Actinomycetota</taxon>
        <taxon>Actinomycetes</taxon>
        <taxon>Kineosporiales</taxon>
        <taxon>Kineosporiaceae</taxon>
        <taxon>Quadrisphaera</taxon>
        <taxon>environmental samples</taxon>
    </lineage>
</organism>
<feature type="region of interest" description="Disordered" evidence="1">
    <location>
        <begin position="1"/>
        <end position="31"/>
    </location>
</feature>